<dbReference type="Proteomes" id="UP000199032">
    <property type="component" value="Unassembled WGS sequence"/>
</dbReference>
<gene>
    <name evidence="1" type="ORF">COMA1_11513</name>
</gene>
<sequence>MYPVTILKNLVRKKINRHEHMNEGDSAALRGRYPKTAARTVDCRRPG</sequence>
<dbReference type="STRING" id="1742972.COMA1_11513"/>
<reference evidence="1 2" key="1">
    <citation type="submission" date="2015-10" db="EMBL/GenBank/DDBJ databases">
        <authorList>
            <person name="Gilbert D.G."/>
        </authorList>
    </citation>
    <scope>NUCLEOTIDE SEQUENCE [LARGE SCALE GENOMIC DNA]</scope>
    <source>
        <strain evidence="1">COMA1</strain>
    </source>
</reference>
<evidence type="ECO:0000313" key="1">
    <source>
        <dbReference type="EMBL" id="CUS34095.1"/>
    </source>
</evidence>
<evidence type="ECO:0000313" key="2">
    <source>
        <dbReference type="Proteomes" id="UP000199032"/>
    </source>
</evidence>
<dbReference type="EMBL" id="CZQA01000001">
    <property type="protein sequence ID" value="CUS34095.1"/>
    <property type="molecule type" value="Genomic_DNA"/>
</dbReference>
<keyword evidence="2" id="KW-1185">Reference proteome</keyword>
<organism evidence="1 2">
    <name type="scientific">Candidatus Nitrospira nitrosa</name>
    <dbReference type="NCBI Taxonomy" id="1742972"/>
    <lineage>
        <taxon>Bacteria</taxon>
        <taxon>Pseudomonadati</taxon>
        <taxon>Nitrospirota</taxon>
        <taxon>Nitrospiria</taxon>
        <taxon>Nitrospirales</taxon>
        <taxon>Nitrospiraceae</taxon>
        <taxon>Nitrospira</taxon>
    </lineage>
</organism>
<protein>
    <submittedName>
        <fullName evidence="1">Uncharacterized protein</fullName>
    </submittedName>
</protein>
<accession>A0A0S4LA61</accession>
<proteinExistence type="predicted"/>
<dbReference type="AlphaFoldDB" id="A0A0S4LA61"/>
<name>A0A0S4LA61_9BACT</name>